<evidence type="ECO:0000256" key="3">
    <source>
        <dbReference type="ARBA" id="ARBA00022692"/>
    </source>
</evidence>
<keyword evidence="2" id="KW-1003">Cell membrane</keyword>
<evidence type="ECO:0000259" key="7">
    <source>
        <dbReference type="PROSITE" id="PS50850"/>
    </source>
</evidence>
<accession>A0A4Q7MP74</accession>
<feature type="transmembrane region" description="Helical" evidence="6">
    <location>
        <begin position="97"/>
        <end position="118"/>
    </location>
</feature>
<dbReference type="InterPro" id="IPR011701">
    <property type="entry name" value="MFS"/>
</dbReference>
<feature type="transmembrane region" description="Helical" evidence="6">
    <location>
        <begin position="130"/>
        <end position="152"/>
    </location>
</feature>
<feature type="transmembrane region" description="Helical" evidence="6">
    <location>
        <begin position="158"/>
        <end position="177"/>
    </location>
</feature>
<feature type="transmembrane region" description="Helical" evidence="6">
    <location>
        <begin position="296"/>
        <end position="319"/>
    </location>
</feature>
<dbReference type="PANTHER" id="PTHR43124:SF3">
    <property type="entry name" value="CHLORAMPHENICOL EFFLUX PUMP RV0191"/>
    <property type="match status" value="1"/>
</dbReference>
<organism evidence="8 9">
    <name type="scientific">Kerstersia gyiorum</name>
    <dbReference type="NCBI Taxonomy" id="206506"/>
    <lineage>
        <taxon>Bacteria</taxon>
        <taxon>Pseudomonadati</taxon>
        <taxon>Pseudomonadota</taxon>
        <taxon>Betaproteobacteria</taxon>
        <taxon>Burkholderiales</taxon>
        <taxon>Alcaligenaceae</taxon>
        <taxon>Kerstersia</taxon>
    </lineage>
</organism>
<dbReference type="Gene3D" id="1.20.1720.10">
    <property type="entry name" value="Multidrug resistance protein D"/>
    <property type="match status" value="1"/>
</dbReference>
<dbReference type="Pfam" id="PF07690">
    <property type="entry name" value="MFS_1"/>
    <property type="match status" value="1"/>
</dbReference>
<dbReference type="AlphaFoldDB" id="A0A4Q7MP74"/>
<dbReference type="InterPro" id="IPR050189">
    <property type="entry name" value="MFS_Efflux_Transporters"/>
</dbReference>
<evidence type="ECO:0000313" key="8">
    <source>
        <dbReference type="EMBL" id="RZS70367.1"/>
    </source>
</evidence>
<evidence type="ECO:0000256" key="5">
    <source>
        <dbReference type="ARBA" id="ARBA00023136"/>
    </source>
</evidence>
<comment type="caution">
    <text evidence="8">The sequence shown here is derived from an EMBL/GenBank/DDBJ whole genome shotgun (WGS) entry which is preliminary data.</text>
</comment>
<dbReference type="Proteomes" id="UP000292039">
    <property type="component" value="Unassembled WGS sequence"/>
</dbReference>
<keyword evidence="5 6" id="KW-0472">Membrane</keyword>
<feature type="transmembrane region" description="Helical" evidence="6">
    <location>
        <begin position="206"/>
        <end position="225"/>
    </location>
</feature>
<feature type="transmembrane region" description="Helical" evidence="6">
    <location>
        <begin position="353"/>
        <end position="375"/>
    </location>
</feature>
<evidence type="ECO:0000256" key="4">
    <source>
        <dbReference type="ARBA" id="ARBA00022989"/>
    </source>
</evidence>
<feature type="transmembrane region" description="Helical" evidence="6">
    <location>
        <begin position="72"/>
        <end position="91"/>
    </location>
</feature>
<dbReference type="InterPro" id="IPR036259">
    <property type="entry name" value="MFS_trans_sf"/>
</dbReference>
<dbReference type="PANTHER" id="PTHR43124">
    <property type="entry name" value="PURINE EFFLUX PUMP PBUE"/>
    <property type="match status" value="1"/>
</dbReference>
<keyword evidence="3 6" id="KW-0812">Transmembrane</keyword>
<evidence type="ECO:0000313" key="9">
    <source>
        <dbReference type="Proteomes" id="UP000292039"/>
    </source>
</evidence>
<feature type="transmembrane region" description="Helical" evidence="6">
    <location>
        <begin position="271"/>
        <end position="290"/>
    </location>
</feature>
<dbReference type="RefSeq" id="WP_130486991.1">
    <property type="nucleotide sequence ID" value="NZ_CBCSEB010000001.1"/>
</dbReference>
<gene>
    <name evidence="8" type="ORF">EV679_1773</name>
</gene>
<feature type="transmembrane region" description="Helical" evidence="6">
    <location>
        <begin position="240"/>
        <end position="259"/>
    </location>
</feature>
<dbReference type="SUPFAM" id="SSF103473">
    <property type="entry name" value="MFS general substrate transporter"/>
    <property type="match status" value="1"/>
</dbReference>
<dbReference type="GeneID" id="99726419"/>
<evidence type="ECO:0000256" key="2">
    <source>
        <dbReference type="ARBA" id="ARBA00022475"/>
    </source>
</evidence>
<keyword evidence="4 6" id="KW-1133">Transmembrane helix</keyword>
<proteinExistence type="predicted"/>
<dbReference type="GO" id="GO:0022857">
    <property type="term" value="F:transmembrane transporter activity"/>
    <property type="evidence" value="ECO:0007669"/>
    <property type="project" value="InterPro"/>
</dbReference>
<evidence type="ECO:0000256" key="6">
    <source>
        <dbReference type="SAM" id="Phobius"/>
    </source>
</evidence>
<name>A0A4Q7MP74_9BURK</name>
<feature type="domain" description="Major facilitator superfamily (MFS) profile" evidence="7">
    <location>
        <begin position="6"/>
        <end position="389"/>
    </location>
</feature>
<reference evidence="8 9" key="1">
    <citation type="submission" date="2019-02" db="EMBL/GenBank/DDBJ databases">
        <title>Genomic Encyclopedia of Type Strains, Phase IV (KMG-IV): sequencing the most valuable type-strain genomes for metagenomic binning, comparative biology and taxonomic classification.</title>
        <authorList>
            <person name="Goeker M."/>
        </authorList>
    </citation>
    <scope>NUCLEOTIDE SEQUENCE [LARGE SCALE GENOMIC DNA]</scope>
    <source>
        <strain evidence="8 9">DSM 16618</strain>
    </source>
</reference>
<feature type="transmembrane region" description="Helical" evidence="6">
    <location>
        <begin position="326"/>
        <end position="347"/>
    </location>
</feature>
<dbReference type="GO" id="GO:0005886">
    <property type="term" value="C:plasma membrane"/>
    <property type="evidence" value="ECO:0007669"/>
    <property type="project" value="UniProtKB-SubCell"/>
</dbReference>
<dbReference type="EMBL" id="SGWZ01000002">
    <property type="protein sequence ID" value="RZS70367.1"/>
    <property type="molecule type" value="Genomic_DNA"/>
</dbReference>
<evidence type="ECO:0000256" key="1">
    <source>
        <dbReference type="ARBA" id="ARBA00004651"/>
    </source>
</evidence>
<dbReference type="PROSITE" id="PS50850">
    <property type="entry name" value="MFS"/>
    <property type="match status" value="1"/>
</dbReference>
<sequence>MPHRHLVAWAVIVLMFPQLAQTLYSPALTDFSQSFGIPPSAAAQVLSVYFLCFALGVVLWGRLCDSLGRRPALMAGLLLFTAATAAGLGATSFGMLLASQGLAALGIATCSIGVQTVLRDRFQGPALGSVFSLVGMALALSPALGLFAGAALTRWQGYQGVLLALMATALLLLGWTARRLPETRLGQARPAPLWPTLQLMLRDRDIWQAAGLVALFNIAMFSYYATGPFLFARLGLSEALYGYSGALLAAGAALGAWVNRRLLAAGHPGTTLVRCAIMLMLLAGSAVWLLQDSVWLLLPLTLIVLAYGMAIPNLLGAALHAYGHCLGTAGALFGLLYYLLIGAGMWLAGQAQALGPTLTVCAILACLADACGGAASSRRARQAAMQAKR</sequence>
<protein>
    <submittedName>
        <fullName evidence="8">Putative MFS family arabinose efflux permease</fullName>
    </submittedName>
</protein>
<feature type="transmembrane region" description="Helical" evidence="6">
    <location>
        <begin position="41"/>
        <end position="60"/>
    </location>
</feature>
<comment type="subcellular location">
    <subcellularLocation>
        <location evidence="1">Cell membrane</location>
        <topology evidence="1">Multi-pass membrane protein</topology>
    </subcellularLocation>
</comment>
<dbReference type="InterPro" id="IPR020846">
    <property type="entry name" value="MFS_dom"/>
</dbReference>